<dbReference type="InterPro" id="IPR042121">
    <property type="entry name" value="MutL_C_regsub"/>
</dbReference>
<dbReference type="SUPFAM" id="SSF55874">
    <property type="entry name" value="ATPase domain of HSP90 chaperone/DNA topoisomerase II/histidine kinase"/>
    <property type="match status" value="1"/>
</dbReference>
<comment type="function">
    <text evidence="4">This protein is involved in the repair of mismatches in DNA. It is required for dam-dependent methyl-directed DNA mismatch repair. May act as a 'molecular matchmaker', a protein that promotes the formation of a stable complex between two or more DNA-binding proteins in an ATP-dependent manner without itself being part of a final effector complex.</text>
</comment>
<comment type="caution">
    <text evidence="7">The sequence shown here is derived from an EMBL/GenBank/DDBJ whole genome shotgun (WGS) entry which is preliminary data.</text>
</comment>
<accession>E0NNG4</accession>
<dbReference type="InterPro" id="IPR014790">
    <property type="entry name" value="MutL_C"/>
</dbReference>
<dbReference type="SUPFAM" id="SSF118116">
    <property type="entry name" value="DNA mismatch repair protein MutL"/>
    <property type="match status" value="1"/>
</dbReference>
<dbReference type="SMART" id="SM00853">
    <property type="entry name" value="MutL_C"/>
    <property type="match status" value="1"/>
</dbReference>
<evidence type="ECO:0000313" key="7">
    <source>
        <dbReference type="EMBL" id="EFM24837.1"/>
    </source>
</evidence>
<reference evidence="7 8" key="1">
    <citation type="submission" date="2010-07" db="EMBL/GenBank/DDBJ databases">
        <authorList>
            <person name="Muzny D."/>
            <person name="Qin X."/>
            <person name="Deng J."/>
            <person name="Jiang H."/>
            <person name="Liu Y."/>
            <person name="Qu J."/>
            <person name="Song X.-Z."/>
            <person name="Zhang L."/>
            <person name="Thornton R."/>
            <person name="Coyle M."/>
            <person name="Francisco L."/>
            <person name="Jackson L."/>
            <person name="Javaid M."/>
            <person name="Korchina V."/>
            <person name="Kovar C."/>
            <person name="Mata R."/>
            <person name="Mathew T."/>
            <person name="Ngo R."/>
            <person name="Nguyen L."/>
            <person name="Nguyen N."/>
            <person name="Okwuonu G."/>
            <person name="Ongeri F."/>
            <person name="Pham C."/>
            <person name="Simmons D."/>
            <person name="Wilczek-Boney K."/>
            <person name="Hale W."/>
            <person name="Jakkamsetti A."/>
            <person name="Pham P."/>
            <person name="Ruth R."/>
            <person name="San Lucas F."/>
            <person name="Warren J."/>
            <person name="Zhang J."/>
            <person name="Zhao Z."/>
            <person name="Zhou C."/>
            <person name="Zhu D."/>
            <person name="Lee S."/>
            <person name="Bess C."/>
            <person name="Blankenburg K."/>
            <person name="Forbes L."/>
            <person name="Fu Q."/>
            <person name="Gubbala S."/>
            <person name="Hirani K."/>
            <person name="Jayaseelan J.C."/>
            <person name="Lara F."/>
            <person name="Munidasa M."/>
            <person name="Palculict T."/>
            <person name="Patil S."/>
            <person name="Pu L.-L."/>
            <person name="Saada N."/>
            <person name="Tang L."/>
            <person name="Weissenberger G."/>
            <person name="Zhu Y."/>
            <person name="Hemphill L."/>
            <person name="Shang Y."/>
            <person name="Youmans B."/>
            <person name="Ayvaz T."/>
            <person name="Ross M."/>
            <person name="Santibanez J."/>
            <person name="Aqrawi P."/>
            <person name="Gross S."/>
            <person name="Joshi V."/>
            <person name="Fowler G."/>
            <person name="Nazareth L."/>
            <person name="Reid J."/>
            <person name="Worley K."/>
            <person name="Petrosino J."/>
            <person name="Highlander S."/>
            <person name="Gibbs R."/>
        </authorList>
    </citation>
    <scope>NUCLEOTIDE SEQUENCE [LARGE SCALE GENOMIC DNA]</scope>
    <source>
        <strain evidence="7 8">ATCC BAA-1640</strain>
    </source>
</reference>
<dbReference type="STRING" id="862517.HMPREF9225_1703"/>
<evidence type="ECO:0000259" key="5">
    <source>
        <dbReference type="SMART" id="SM00853"/>
    </source>
</evidence>
<dbReference type="HAMAP" id="MF_00149">
    <property type="entry name" value="DNA_mis_repair"/>
    <property type="match status" value="1"/>
</dbReference>
<dbReference type="eggNOG" id="COG0323">
    <property type="taxonomic scope" value="Bacteria"/>
</dbReference>
<dbReference type="CDD" id="cd16926">
    <property type="entry name" value="HATPase_MutL-MLH-PMS-like"/>
    <property type="match status" value="1"/>
</dbReference>
<dbReference type="OrthoDB" id="9763467at2"/>
<dbReference type="Proteomes" id="UP000003280">
    <property type="component" value="Unassembled WGS sequence"/>
</dbReference>
<dbReference type="InterPro" id="IPR036890">
    <property type="entry name" value="HATPase_C_sf"/>
</dbReference>
<dbReference type="PANTHER" id="PTHR10073:SF12">
    <property type="entry name" value="DNA MISMATCH REPAIR PROTEIN MLH1"/>
    <property type="match status" value="1"/>
</dbReference>
<dbReference type="SUPFAM" id="SSF54211">
    <property type="entry name" value="Ribosomal protein S5 domain 2-like"/>
    <property type="match status" value="1"/>
</dbReference>
<evidence type="ECO:0000259" key="6">
    <source>
        <dbReference type="SMART" id="SM01340"/>
    </source>
</evidence>
<feature type="domain" description="MutL C-terminal dimerisation" evidence="5">
    <location>
        <begin position="449"/>
        <end position="588"/>
    </location>
</feature>
<keyword evidence="2 4" id="KW-0227">DNA damage</keyword>
<dbReference type="PANTHER" id="PTHR10073">
    <property type="entry name" value="DNA MISMATCH REPAIR PROTEIN MLH, PMS, MUTL"/>
    <property type="match status" value="1"/>
</dbReference>
<dbReference type="InterPro" id="IPR002099">
    <property type="entry name" value="MutL/Mlh/PMS"/>
</dbReference>
<dbReference type="GO" id="GO:0140664">
    <property type="term" value="F:ATP-dependent DNA damage sensor activity"/>
    <property type="evidence" value="ECO:0007669"/>
    <property type="project" value="InterPro"/>
</dbReference>
<dbReference type="InterPro" id="IPR042120">
    <property type="entry name" value="MutL_C_dimsub"/>
</dbReference>
<dbReference type="GO" id="GO:0016887">
    <property type="term" value="F:ATP hydrolysis activity"/>
    <property type="evidence" value="ECO:0007669"/>
    <property type="project" value="InterPro"/>
</dbReference>
<keyword evidence="8" id="KW-1185">Reference proteome</keyword>
<dbReference type="GO" id="GO:0005524">
    <property type="term" value="F:ATP binding"/>
    <property type="evidence" value="ECO:0007669"/>
    <property type="project" value="InterPro"/>
</dbReference>
<comment type="similarity">
    <text evidence="1 4">Belongs to the DNA mismatch repair MutL/HexB family.</text>
</comment>
<organism evidence="7 8">
    <name type="scientific">Peptoniphilus duerdenii ATCC BAA-1640</name>
    <dbReference type="NCBI Taxonomy" id="862517"/>
    <lineage>
        <taxon>Bacteria</taxon>
        <taxon>Bacillati</taxon>
        <taxon>Bacillota</taxon>
        <taxon>Tissierellia</taxon>
        <taxon>Tissierellales</taxon>
        <taxon>Peptoniphilaceae</taxon>
        <taxon>Peptoniphilus</taxon>
    </lineage>
</organism>
<keyword evidence="3 4" id="KW-0234">DNA repair</keyword>
<dbReference type="Pfam" id="PF01119">
    <property type="entry name" value="DNA_mis_repair"/>
    <property type="match status" value="1"/>
</dbReference>
<dbReference type="Pfam" id="PF13589">
    <property type="entry name" value="HATPase_c_3"/>
    <property type="match status" value="1"/>
</dbReference>
<proteinExistence type="inferred from homology"/>
<dbReference type="Gene3D" id="3.30.565.10">
    <property type="entry name" value="Histidine kinase-like ATPase, C-terminal domain"/>
    <property type="match status" value="1"/>
</dbReference>
<dbReference type="InterPro" id="IPR014721">
    <property type="entry name" value="Ribsml_uS5_D2-typ_fold_subgr"/>
</dbReference>
<evidence type="ECO:0000256" key="4">
    <source>
        <dbReference type="HAMAP-Rule" id="MF_00149"/>
    </source>
</evidence>
<dbReference type="GO" id="GO:0006298">
    <property type="term" value="P:mismatch repair"/>
    <property type="evidence" value="ECO:0007669"/>
    <property type="project" value="UniProtKB-UniRule"/>
</dbReference>
<dbReference type="InterPro" id="IPR013507">
    <property type="entry name" value="DNA_mismatch_S5_2-like"/>
</dbReference>
<dbReference type="SMART" id="SM01340">
    <property type="entry name" value="DNA_mis_repair"/>
    <property type="match status" value="1"/>
</dbReference>
<dbReference type="EMBL" id="AEEH01000048">
    <property type="protein sequence ID" value="EFM24837.1"/>
    <property type="molecule type" value="Genomic_DNA"/>
</dbReference>
<dbReference type="Gene3D" id="3.30.230.10">
    <property type="match status" value="1"/>
</dbReference>
<dbReference type="CDD" id="cd00782">
    <property type="entry name" value="MutL_Trans"/>
    <property type="match status" value="1"/>
</dbReference>
<dbReference type="HOGENOM" id="CLU_004131_4_1_9"/>
<evidence type="ECO:0000256" key="3">
    <source>
        <dbReference type="ARBA" id="ARBA00023204"/>
    </source>
</evidence>
<dbReference type="InterPro" id="IPR020568">
    <property type="entry name" value="Ribosomal_Su5_D2-typ_SF"/>
</dbReference>
<sequence>MINILDEYTVSKIAAGEIIENPASIVKELLENSIDAGAKNITVEVKDGAANYLRVSDDGSGIEKDDLKYAFLRHATSKLKTSDDLFNIHSLGFRGEALASISNVSKLTCITKTKSDLTATVVEVENGEIKSEKNIASNEGTTFIIRDVFYNTPVRKKYLKSENLEFSYIFDVVEKLSLSRSEISFTLVRDGKVVVSSIANENLKNHIHSVLGSDITRNLVEIEHEEEGYKIKGFISNNMLYRSTRNHEYLFVNGRFVKNLEIARAIEKSYKSLIPLNRFPVYLLYIEIDPKLVDVNIHPKKHEIKLSNENRLIEILDMLVREKLYKNTSIFKVNFEEKEEKSIFEEFGSFDNNSFDNNSNENSEEDTWFNRPTEKTNTSNEFIKVIDGIDFSHEYDSLEVEDEKREKCTDSLSNNITKYENISFNVADKSDEYLVEKPQILKDLLNSTYKGSLFKTYLIFESYEDKFYIVDQHAAHERINYEKFKREFEEKSIERQVLLSPLLVEVTSEERKVLLENTENLKNLGFYFEEFGEKSFLLREIPIIFGKPSGLGFIHELLSDSYDNLYKVDPYKIMTKACKASVKAGDSLSIEEIKELIKLLSNCDNPLTCPHGRPTILELKKYDLERLFLR</sequence>
<dbReference type="GO" id="GO:0032300">
    <property type="term" value="C:mismatch repair complex"/>
    <property type="evidence" value="ECO:0007669"/>
    <property type="project" value="InterPro"/>
</dbReference>
<feature type="domain" description="DNA mismatch repair protein S5" evidence="6">
    <location>
        <begin position="207"/>
        <end position="325"/>
    </location>
</feature>
<dbReference type="InterPro" id="IPR020667">
    <property type="entry name" value="DNA_mismatch_repair_MutL"/>
</dbReference>
<evidence type="ECO:0000256" key="2">
    <source>
        <dbReference type="ARBA" id="ARBA00022763"/>
    </source>
</evidence>
<dbReference type="FunFam" id="3.30.565.10:FF:000003">
    <property type="entry name" value="DNA mismatch repair endonuclease MutL"/>
    <property type="match status" value="1"/>
</dbReference>
<dbReference type="PROSITE" id="PS00058">
    <property type="entry name" value="DNA_MISMATCH_REPAIR_1"/>
    <property type="match status" value="1"/>
</dbReference>
<dbReference type="InterPro" id="IPR038973">
    <property type="entry name" value="MutL/Mlh/Pms-like"/>
</dbReference>
<evidence type="ECO:0000256" key="1">
    <source>
        <dbReference type="ARBA" id="ARBA00006082"/>
    </source>
</evidence>
<dbReference type="RefSeq" id="WP_008902478.1">
    <property type="nucleotide sequence ID" value="NZ_GL397071.1"/>
</dbReference>
<dbReference type="Gene3D" id="3.30.1540.20">
    <property type="entry name" value="MutL, C-terminal domain, dimerisation subdomain"/>
    <property type="match status" value="1"/>
</dbReference>
<dbReference type="NCBIfam" id="TIGR00585">
    <property type="entry name" value="mutl"/>
    <property type="match status" value="1"/>
</dbReference>
<name>E0NNG4_9FIRM</name>
<dbReference type="Pfam" id="PF08676">
    <property type="entry name" value="MutL_C"/>
    <property type="match status" value="1"/>
</dbReference>
<dbReference type="Gene3D" id="3.30.1370.100">
    <property type="entry name" value="MutL, C-terminal domain, regulatory subdomain"/>
    <property type="match status" value="1"/>
</dbReference>
<evidence type="ECO:0000313" key="8">
    <source>
        <dbReference type="Proteomes" id="UP000003280"/>
    </source>
</evidence>
<dbReference type="AlphaFoldDB" id="E0NNG4"/>
<dbReference type="InterPro" id="IPR014762">
    <property type="entry name" value="DNA_mismatch_repair_CS"/>
</dbReference>
<dbReference type="GO" id="GO:0030983">
    <property type="term" value="F:mismatched DNA binding"/>
    <property type="evidence" value="ECO:0007669"/>
    <property type="project" value="InterPro"/>
</dbReference>
<dbReference type="InterPro" id="IPR037198">
    <property type="entry name" value="MutL_C_sf"/>
</dbReference>
<gene>
    <name evidence="4 7" type="primary">mutL</name>
    <name evidence="7" type="ORF">HMPREF9225_1703</name>
</gene>
<protein>
    <recommendedName>
        <fullName evidence="4">DNA mismatch repair protein MutL</fullName>
    </recommendedName>
</protein>